<sequence length="224" mass="23764">MPSGLESLWRAHHQAPGEPGYVVVAVASAEFADGTVVQLPPPVRRPTGWVAEVHLPGPGQAPSRVLIADAAVPGAPVLWYVVLPAPGTASEVDLVAFSTPDRAEGDVLDEAGLQALGIDWSNQVGAMRWDAATGLVRQVYVAPAFRRLGVATKVGWAVACVAAGRGWPALQADGQRTDLGEAWVAGRRDGWRTHVPERTGWSPPMTRPEDTTGVPRRNLEPDPT</sequence>
<dbReference type="AlphaFoldDB" id="I4ERM4"/>
<evidence type="ECO:0000313" key="3">
    <source>
        <dbReference type="Proteomes" id="UP000006461"/>
    </source>
</evidence>
<dbReference type="EMBL" id="FO203431">
    <property type="protein sequence ID" value="CCH86037.1"/>
    <property type="molecule type" value="Genomic_DNA"/>
</dbReference>
<reference evidence="2 3" key="1">
    <citation type="journal article" date="2012" name="J. Bacteriol.">
        <title>Genome Sequence of Radiation-Resistant Modestobacter marinus Strain BC501, a Representative Actinobacterium That Thrives on Calcareous Stone Surfaces.</title>
        <authorList>
            <person name="Normand P."/>
            <person name="Gury J."/>
            <person name="Pujic P."/>
            <person name="Chouaia B."/>
            <person name="Crotti E."/>
            <person name="Brusetti L."/>
            <person name="Daffonchio D."/>
            <person name="Vacherie B."/>
            <person name="Barbe V."/>
            <person name="Medigue C."/>
            <person name="Calteau A."/>
            <person name="Ghodhbane-Gtari F."/>
            <person name="Essoussi I."/>
            <person name="Nouioui I."/>
            <person name="Abbassi-Ghozzi I."/>
            <person name="Gtari M."/>
        </authorList>
    </citation>
    <scope>NUCLEOTIDE SEQUENCE [LARGE SCALE GENOMIC DNA]</scope>
    <source>
        <strain evidence="3">BC 501</strain>
    </source>
</reference>
<dbReference type="HOGENOM" id="CLU_1233869_0_0_11"/>
<dbReference type="OrthoDB" id="3744527at2"/>
<proteinExistence type="predicted"/>
<keyword evidence="3" id="KW-1185">Reference proteome</keyword>
<accession>I4ERM4</accession>
<protein>
    <submittedName>
        <fullName evidence="2">Uncharacterized protein</fullName>
    </submittedName>
</protein>
<evidence type="ECO:0000256" key="1">
    <source>
        <dbReference type="SAM" id="MobiDB-lite"/>
    </source>
</evidence>
<dbReference type="STRING" id="477641.MODMU_0580"/>
<dbReference type="Proteomes" id="UP000006461">
    <property type="component" value="Chromosome"/>
</dbReference>
<organism evidence="2 3">
    <name type="scientific">Modestobacter italicus (strain DSM 44449 / CECT 9708 / BC 501)</name>
    <dbReference type="NCBI Taxonomy" id="2732864"/>
    <lineage>
        <taxon>Bacteria</taxon>
        <taxon>Bacillati</taxon>
        <taxon>Actinomycetota</taxon>
        <taxon>Actinomycetes</taxon>
        <taxon>Geodermatophilales</taxon>
        <taxon>Geodermatophilaceae</taxon>
        <taxon>Modestobacter</taxon>
    </lineage>
</organism>
<feature type="region of interest" description="Disordered" evidence="1">
    <location>
        <begin position="191"/>
        <end position="224"/>
    </location>
</feature>
<evidence type="ECO:0000313" key="2">
    <source>
        <dbReference type="EMBL" id="CCH86037.1"/>
    </source>
</evidence>
<gene>
    <name evidence="2" type="ordered locus">MODMU_0580</name>
</gene>
<name>I4ERM4_MODI5</name>
<dbReference type="KEGG" id="mmar:MODMU_0580"/>